<feature type="compositionally biased region" description="Basic residues" evidence="2">
    <location>
        <begin position="7"/>
        <end position="17"/>
    </location>
</feature>
<sequence length="183" mass="21067">MPSTLQKTRKQISKKRGGVVDSLHEKSRDSMRLHKAGIRDQRIERLAASRNKKEQPLVERCTFFQHALRLKDRENKGAPDIDEVKRMIHSFVHQYDEEYSAAKKSRRPGRPASVKEDLLKAKIDILEEEFKGGFVMPDLLENSNVNALHLWEGSWSYLTHLKWCKVNSEGQVRPTSFPSGGTN</sequence>
<dbReference type="EMBL" id="JAGPXF010000003">
    <property type="protein sequence ID" value="KAH7252099.1"/>
    <property type="molecule type" value="Genomic_DNA"/>
</dbReference>
<evidence type="ECO:0000313" key="3">
    <source>
        <dbReference type="EMBL" id="KAH7252099.1"/>
    </source>
</evidence>
<comment type="similarity">
    <text evidence="1">Belongs to the TMA16 family.</text>
</comment>
<name>A0A8K0S4B7_9HYPO</name>
<proteinExistence type="inferred from homology"/>
<dbReference type="PANTHER" id="PTHR13349">
    <property type="entry name" value="TRANSLATION MACHINERY-ASSOCIATED PROTEIN 16"/>
    <property type="match status" value="1"/>
</dbReference>
<gene>
    <name evidence="3" type="ORF">BKA59DRAFT_148086</name>
</gene>
<protein>
    <submittedName>
        <fullName evidence="3">Translation machinery-associated protein 16</fullName>
    </submittedName>
</protein>
<accession>A0A8K0S4B7</accession>
<dbReference type="InterPro" id="IPR038356">
    <property type="entry name" value="Tma16_sf"/>
</dbReference>
<feature type="region of interest" description="Disordered" evidence="2">
    <location>
        <begin position="1"/>
        <end position="37"/>
    </location>
</feature>
<comment type="caution">
    <text evidence="3">The sequence shown here is derived from an EMBL/GenBank/DDBJ whole genome shotgun (WGS) entry which is preliminary data.</text>
</comment>
<dbReference type="Gene3D" id="1.20.1440.170">
    <property type="entry name" value="Translation machinery-associated protein 16-like"/>
    <property type="match status" value="1"/>
</dbReference>
<evidence type="ECO:0000313" key="4">
    <source>
        <dbReference type="Proteomes" id="UP000813427"/>
    </source>
</evidence>
<dbReference type="InterPro" id="IPR021346">
    <property type="entry name" value="Tma16"/>
</dbReference>
<evidence type="ECO:0000256" key="2">
    <source>
        <dbReference type="SAM" id="MobiDB-lite"/>
    </source>
</evidence>
<dbReference type="PANTHER" id="PTHR13349:SF2">
    <property type="entry name" value="TRANSLATION MACHINERY-ASSOCIATED PROTEIN 16"/>
    <property type="match status" value="1"/>
</dbReference>
<organism evidence="3 4">
    <name type="scientific">Fusarium tricinctum</name>
    <dbReference type="NCBI Taxonomy" id="61284"/>
    <lineage>
        <taxon>Eukaryota</taxon>
        <taxon>Fungi</taxon>
        <taxon>Dikarya</taxon>
        <taxon>Ascomycota</taxon>
        <taxon>Pezizomycotina</taxon>
        <taxon>Sordariomycetes</taxon>
        <taxon>Hypocreomycetidae</taxon>
        <taxon>Hypocreales</taxon>
        <taxon>Nectriaceae</taxon>
        <taxon>Fusarium</taxon>
        <taxon>Fusarium tricinctum species complex</taxon>
    </lineage>
</organism>
<reference evidence="3" key="1">
    <citation type="journal article" date="2021" name="Nat. Commun.">
        <title>Genetic determinants of endophytism in the Arabidopsis root mycobiome.</title>
        <authorList>
            <person name="Mesny F."/>
            <person name="Miyauchi S."/>
            <person name="Thiergart T."/>
            <person name="Pickel B."/>
            <person name="Atanasova L."/>
            <person name="Karlsson M."/>
            <person name="Huettel B."/>
            <person name="Barry K.W."/>
            <person name="Haridas S."/>
            <person name="Chen C."/>
            <person name="Bauer D."/>
            <person name="Andreopoulos W."/>
            <person name="Pangilinan J."/>
            <person name="LaButti K."/>
            <person name="Riley R."/>
            <person name="Lipzen A."/>
            <person name="Clum A."/>
            <person name="Drula E."/>
            <person name="Henrissat B."/>
            <person name="Kohler A."/>
            <person name="Grigoriev I.V."/>
            <person name="Martin F.M."/>
            <person name="Hacquard S."/>
        </authorList>
    </citation>
    <scope>NUCLEOTIDE SEQUENCE</scope>
    <source>
        <strain evidence="3">MPI-SDFR-AT-0068</strain>
    </source>
</reference>
<dbReference type="Pfam" id="PF11176">
    <property type="entry name" value="Tma16"/>
    <property type="match status" value="1"/>
</dbReference>
<dbReference type="AlphaFoldDB" id="A0A8K0S4B7"/>
<dbReference type="OrthoDB" id="270284at2759"/>
<dbReference type="GO" id="GO:0005634">
    <property type="term" value="C:nucleus"/>
    <property type="evidence" value="ECO:0007669"/>
    <property type="project" value="TreeGrafter"/>
</dbReference>
<dbReference type="Proteomes" id="UP000813427">
    <property type="component" value="Unassembled WGS sequence"/>
</dbReference>
<evidence type="ECO:0000256" key="1">
    <source>
        <dbReference type="ARBA" id="ARBA00034127"/>
    </source>
</evidence>
<keyword evidence="4" id="KW-1185">Reference proteome</keyword>
<feature type="compositionally biased region" description="Basic and acidic residues" evidence="2">
    <location>
        <begin position="22"/>
        <end position="37"/>
    </location>
</feature>